<evidence type="ECO:0000313" key="2">
    <source>
        <dbReference type="EMBL" id="ATY84191.1"/>
    </source>
</evidence>
<dbReference type="PANTHER" id="PTHR42951">
    <property type="entry name" value="METALLO-BETA-LACTAMASE DOMAIN-CONTAINING"/>
    <property type="match status" value="1"/>
</dbReference>
<dbReference type="PANTHER" id="PTHR42951:SF22">
    <property type="entry name" value="METALLO BETA-LACTAMASE SUPERFAMILY LIPOPROTEIN"/>
    <property type="match status" value="1"/>
</dbReference>
<evidence type="ECO:0000313" key="3">
    <source>
        <dbReference type="Proteomes" id="UP000231932"/>
    </source>
</evidence>
<keyword evidence="2" id="KW-0378">Hydrolase</keyword>
<dbReference type="InterPro" id="IPR001279">
    <property type="entry name" value="Metallo-B-lactamas"/>
</dbReference>
<feature type="domain" description="Metallo-beta-lactamase" evidence="1">
    <location>
        <begin position="25"/>
        <end position="229"/>
    </location>
</feature>
<protein>
    <submittedName>
        <fullName evidence="2">MBL fold metallo-hydrolase</fullName>
    </submittedName>
</protein>
<dbReference type="CDD" id="cd07726">
    <property type="entry name" value="ST1585-like_MBL-fold"/>
    <property type="match status" value="1"/>
</dbReference>
<dbReference type="EMBL" id="CP024955">
    <property type="protein sequence ID" value="ATY84191.1"/>
    <property type="molecule type" value="Genomic_DNA"/>
</dbReference>
<dbReference type="Proteomes" id="UP000231932">
    <property type="component" value="Chromosome"/>
</dbReference>
<dbReference type="InterPro" id="IPR037482">
    <property type="entry name" value="ST1585_MBL-fold"/>
</dbReference>
<dbReference type="SUPFAM" id="SSF56281">
    <property type="entry name" value="Metallo-hydrolase/oxidoreductase"/>
    <property type="match status" value="1"/>
</dbReference>
<dbReference type="KEGG" id="kyr:CVV65_03860"/>
<dbReference type="Gene3D" id="3.60.15.10">
    <property type="entry name" value="Ribonuclease Z/Hydroxyacylglutathione hydrolase-like"/>
    <property type="match status" value="1"/>
</dbReference>
<keyword evidence="3" id="KW-1185">Reference proteome</keyword>
<organism evidence="2 3">
    <name type="scientific">Kyrpidia spormannii</name>
    <dbReference type="NCBI Taxonomy" id="2055160"/>
    <lineage>
        <taxon>Bacteria</taxon>
        <taxon>Bacillati</taxon>
        <taxon>Bacillota</taxon>
        <taxon>Bacilli</taxon>
        <taxon>Bacillales</taxon>
        <taxon>Alicyclobacillaceae</taxon>
        <taxon>Kyrpidia</taxon>
    </lineage>
</organism>
<evidence type="ECO:0000259" key="1">
    <source>
        <dbReference type="SMART" id="SM00849"/>
    </source>
</evidence>
<dbReference type="OrthoDB" id="9761531at2"/>
<dbReference type="GO" id="GO:0016787">
    <property type="term" value="F:hydrolase activity"/>
    <property type="evidence" value="ECO:0007669"/>
    <property type="project" value="UniProtKB-KW"/>
</dbReference>
<dbReference type="InterPro" id="IPR036866">
    <property type="entry name" value="RibonucZ/Hydroxyglut_hydro"/>
</dbReference>
<accession>A0A2K8N3Z5</accession>
<dbReference type="RefSeq" id="WP_100667019.1">
    <property type="nucleotide sequence ID" value="NZ_CP024955.1"/>
</dbReference>
<sequence>MNRSLFDLGDGIWMVDLMERGLSGRTGSYILPGEKNAIIETGGSLSLPQITAGIQEVGLSLDAIDYILLTHIHLDHAGSAGSLAAVCPKAKVVVHPRGIRHLADPTRLVAGARAVYGDRLESLFGEVLPVPADRLIAADHGGTLDLGSRKLTFYHTPGHAKHHISIFDPVSRGVFTGDTTGIRYHRKLTGLDRDYLFPTTTPVDFDPNATHESVALLRSLRPAKVFLGHFGATDAVDWVFDETERLVDAVAQLTEKVYRPDIALAEMARHLKSFALDDMKQTVGTPRTDAFLDDDMLLNAMGLLHWYSNR</sequence>
<dbReference type="AlphaFoldDB" id="A0A2K8N3Z5"/>
<name>A0A2K8N3Z5_9BACL</name>
<dbReference type="InterPro" id="IPR050855">
    <property type="entry name" value="NDM-1-like"/>
</dbReference>
<reference evidence="3" key="1">
    <citation type="submission" date="2017-11" db="EMBL/GenBank/DDBJ databases">
        <title>Complete Genome Sequence of Kyrpidia sp. Strain EA-1, a thermophilic, hydrogen-oxidizing Bacterium, isolated from the Azores.</title>
        <authorList>
            <person name="Reiner J.E."/>
            <person name="Lapp C.J."/>
            <person name="Bunk B."/>
            <person name="Gescher J."/>
        </authorList>
    </citation>
    <scope>NUCLEOTIDE SEQUENCE [LARGE SCALE GENOMIC DNA]</scope>
    <source>
        <strain evidence="3">EA-1</strain>
    </source>
</reference>
<dbReference type="Pfam" id="PF00753">
    <property type="entry name" value="Lactamase_B"/>
    <property type="match status" value="1"/>
</dbReference>
<dbReference type="SMART" id="SM00849">
    <property type="entry name" value="Lactamase_B"/>
    <property type="match status" value="1"/>
</dbReference>
<gene>
    <name evidence="2" type="ORF">CVV65_03860</name>
</gene>
<proteinExistence type="predicted"/>